<dbReference type="AlphaFoldDB" id="A0A2Z6ZRB1"/>
<organism evidence="2 3">
    <name type="scientific">Dorcoceras hygrometricum</name>
    <dbReference type="NCBI Taxonomy" id="472368"/>
    <lineage>
        <taxon>Eukaryota</taxon>
        <taxon>Viridiplantae</taxon>
        <taxon>Streptophyta</taxon>
        <taxon>Embryophyta</taxon>
        <taxon>Tracheophyta</taxon>
        <taxon>Spermatophyta</taxon>
        <taxon>Magnoliopsida</taxon>
        <taxon>eudicotyledons</taxon>
        <taxon>Gunneridae</taxon>
        <taxon>Pentapetalae</taxon>
        <taxon>asterids</taxon>
        <taxon>lamiids</taxon>
        <taxon>Lamiales</taxon>
        <taxon>Gesneriaceae</taxon>
        <taxon>Didymocarpoideae</taxon>
        <taxon>Trichosporeae</taxon>
        <taxon>Loxocarpinae</taxon>
        <taxon>Dorcoceras</taxon>
    </lineage>
</organism>
<gene>
    <name evidence="2" type="ORF">F511_47359</name>
</gene>
<protein>
    <submittedName>
        <fullName evidence="2">Uncharacterized protein</fullName>
    </submittedName>
</protein>
<feature type="region of interest" description="Disordered" evidence="1">
    <location>
        <begin position="55"/>
        <end position="75"/>
    </location>
</feature>
<dbReference type="EMBL" id="KV215578">
    <property type="protein sequence ID" value="KZT75616.1"/>
    <property type="molecule type" value="Genomic_DNA"/>
</dbReference>
<keyword evidence="3" id="KW-1185">Reference proteome</keyword>
<sequence length="75" mass="8014">MLRLRKVGLGTSGQTSTTAAQLLHRITRRFPLAPPAANVIVETDANSAVTQIQQRRKFSSDANSAAGDLATQTHV</sequence>
<name>A0A2Z6ZRB1_9LAMI</name>
<accession>A0A2Z6ZRB1</accession>
<reference evidence="2 3" key="1">
    <citation type="journal article" date="2015" name="Proc. Natl. Acad. Sci. U.S.A.">
        <title>The resurrection genome of Boea hygrometrica: A blueprint for survival of dehydration.</title>
        <authorList>
            <person name="Xiao L."/>
            <person name="Yang G."/>
            <person name="Zhang L."/>
            <person name="Yang X."/>
            <person name="Zhao S."/>
            <person name="Ji Z."/>
            <person name="Zhou Q."/>
            <person name="Hu M."/>
            <person name="Wang Y."/>
            <person name="Chen M."/>
            <person name="Xu Y."/>
            <person name="Jin H."/>
            <person name="Xiao X."/>
            <person name="Hu G."/>
            <person name="Bao F."/>
            <person name="Hu Y."/>
            <person name="Wan P."/>
            <person name="Li L."/>
            <person name="Deng X."/>
            <person name="Kuang T."/>
            <person name="Xiang C."/>
            <person name="Zhu J.K."/>
            <person name="Oliver M.J."/>
            <person name="He Y."/>
        </authorList>
    </citation>
    <scope>NUCLEOTIDE SEQUENCE [LARGE SCALE GENOMIC DNA]</scope>
    <source>
        <strain evidence="3">cv. XS01</strain>
    </source>
</reference>
<evidence type="ECO:0000313" key="2">
    <source>
        <dbReference type="EMBL" id="KZT75616.1"/>
    </source>
</evidence>
<proteinExistence type="predicted"/>
<dbReference type="Proteomes" id="UP000250235">
    <property type="component" value="Unassembled WGS sequence"/>
</dbReference>
<evidence type="ECO:0000256" key="1">
    <source>
        <dbReference type="SAM" id="MobiDB-lite"/>
    </source>
</evidence>
<evidence type="ECO:0000313" key="3">
    <source>
        <dbReference type="Proteomes" id="UP000250235"/>
    </source>
</evidence>